<name>A0A6S7AY48_9BURK</name>
<gene>
    <name evidence="1" type="ORF">LMG3458_02065</name>
</gene>
<dbReference type="AlphaFoldDB" id="A0A6S7AY48"/>
<proteinExistence type="predicted"/>
<dbReference type="EMBL" id="CADIJO010000005">
    <property type="protein sequence ID" value="CAB3689681.1"/>
    <property type="molecule type" value="Genomic_DNA"/>
</dbReference>
<evidence type="ECO:0000313" key="1">
    <source>
        <dbReference type="EMBL" id="CAB3689681.1"/>
    </source>
</evidence>
<dbReference type="RefSeq" id="WP_175216399.1">
    <property type="nucleotide sequence ID" value="NZ_CADIJO010000005.1"/>
</dbReference>
<reference evidence="1 2" key="1">
    <citation type="submission" date="2020-04" db="EMBL/GenBank/DDBJ databases">
        <authorList>
            <person name="De Canck E."/>
        </authorList>
    </citation>
    <scope>NUCLEOTIDE SEQUENCE [LARGE SCALE GENOMIC DNA]</scope>
    <source>
        <strain evidence="1 2">LMG 3458</strain>
    </source>
</reference>
<evidence type="ECO:0000313" key="2">
    <source>
        <dbReference type="Proteomes" id="UP000494111"/>
    </source>
</evidence>
<organism evidence="1 2">
    <name type="scientific">Achromobacter deleyi</name>
    <dbReference type="NCBI Taxonomy" id="1353891"/>
    <lineage>
        <taxon>Bacteria</taxon>
        <taxon>Pseudomonadati</taxon>
        <taxon>Pseudomonadota</taxon>
        <taxon>Betaproteobacteria</taxon>
        <taxon>Burkholderiales</taxon>
        <taxon>Alcaligenaceae</taxon>
        <taxon>Achromobacter</taxon>
    </lineage>
</organism>
<sequence length="352" mass="38398">MTQQDDITQRELTAEHHLNELMRLTQPWPNATIPCATVRSHVEQALSQVRAPVADERAADTLAERFALALTPVAYTTKRGAVYRGKSTRVGSENLCTISQAVYEFRAALASAPVADVPLTHRCANCGAVFQGAGCPSCRLAAPVASAPVAEPGTMEEIHRQERERSPWVLPKDPTLPDSAPVAGEAKNYPGENVAERLDNMADDQPPGSQAQSDLYAAATIWRKHIAHRAAPQASEAVRTQVLAALESAQRFIRNGIEFGYIRMPDADTPDPAHRTPSLIDAAIRSLKTQADKDGGQQRAGDDCKHARVYRAGDRQGYACPDCGEFVSDYEIHRRQRSALSATQPEQGERDE</sequence>
<protein>
    <submittedName>
        <fullName evidence="1">Uncharacterized protein</fullName>
    </submittedName>
</protein>
<accession>A0A6S7AY48</accession>
<dbReference type="Proteomes" id="UP000494111">
    <property type="component" value="Unassembled WGS sequence"/>
</dbReference>